<gene>
    <name evidence="1" type="ORF">Tco_0654067</name>
</gene>
<organism evidence="1 2">
    <name type="scientific">Tanacetum coccineum</name>
    <dbReference type="NCBI Taxonomy" id="301880"/>
    <lineage>
        <taxon>Eukaryota</taxon>
        <taxon>Viridiplantae</taxon>
        <taxon>Streptophyta</taxon>
        <taxon>Embryophyta</taxon>
        <taxon>Tracheophyta</taxon>
        <taxon>Spermatophyta</taxon>
        <taxon>Magnoliopsida</taxon>
        <taxon>eudicotyledons</taxon>
        <taxon>Gunneridae</taxon>
        <taxon>Pentapetalae</taxon>
        <taxon>asterids</taxon>
        <taxon>campanulids</taxon>
        <taxon>Asterales</taxon>
        <taxon>Asteraceae</taxon>
        <taxon>Asteroideae</taxon>
        <taxon>Anthemideae</taxon>
        <taxon>Anthemidinae</taxon>
        <taxon>Tanacetum</taxon>
    </lineage>
</organism>
<evidence type="ECO:0000313" key="1">
    <source>
        <dbReference type="EMBL" id="GJS59283.1"/>
    </source>
</evidence>
<sequence>MKRRVKSGFKERKGASERDMLADRIDIVSGVFSYWLEILDEFIFELLRYCDGADKPSDKGVVVVVVDYRDDERAFGGVMELSIGGIFLKGGILVEEGLHWKEIVCNALASIGVGYDMVL</sequence>
<evidence type="ECO:0000313" key="2">
    <source>
        <dbReference type="Proteomes" id="UP001151760"/>
    </source>
</evidence>
<proteinExistence type="predicted"/>
<dbReference type="Proteomes" id="UP001151760">
    <property type="component" value="Unassembled WGS sequence"/>
</dbReference>
<comment type="caution">
    <text evidence="1">The sequence shown here is derived from an EMBL/GenBank/DDBJ whole genome shotgun (WGS) entry which is preliminary data.</text>
</comment>
<protein>
    <submittedName>
        <fullName evidence="1">Uncharacterized protein</fullName>
    </submittedName>
</protein>
<accession>A0ABQ4X2I4</accession>
<name>A0ABQ4X2I4_9ASTR</name>
<reference evidence="1" key="1">
    <citation type="journal article" date="2022" name="Int. J. Mol. Sci.">
        <title>Draft Genome of Tanacetum Coccineum: Genomic Comparison of Closely Related Tanacetum-Family Plants.</title>
        <authorList>
            <person name="Yamashiro T."/>
            <person name="Shiraishi A."/>
            <person name="Nakayama K."/>
            <person name="Satake H."/>
        </authorList>
    </citation>
    <scope>NUCLEOTIDE SEQUENCE</scope>
</reference>
<reference evidence="1" key="2">
    <citation type="submission" date="2022-01" db="EMBL/GenBank/DDBJ databases">
        <authorList>
            <person name="Yamashiro T."/>
            <person name="Shiraishi A."/>
            <person name="Satake H."/>
            <person name="Nakayama K."/>
        </authorList>
    </citation>
    <scope>NUCLEOTIDE SEQUENCE</scope>
</reference>
<keyword evidence="2" id="KW-1185">Reference proteome</keyword>
<dbReference type="EMBL" id="BQNB010009138">
    <property type="protein sequence ID" value="GJS59283.1"/>
    <property type="molecule type" value="Genomic_DNA"/>
</dbReference>